<dbReference type="GO" id="GO:0005634">
    <property type="term" value="C:nucleus"/>
    <property type="evidence" value="ECO:0007669"/>
    <property type="project" value="TreeGrafter"/>
</dbReference>
<reference evidence="4" key="2">
    <citation type="submission" date="2020-04" db="EMBL/GenBank/DDBJ databases">
        <authorList>
            <person name="Santos R.A.C."/>
            <person name="Steenwyk J.L."/>
            <person name="Rivero-Menendez O."/>
            <person name="Mead M.E."/>
            <person name="Silva L.P."/>
            <person name="Bastos R.W."/>
            <person name="Alastruey-Izquierdo A."/>
            <person name="Goldman G.H."/>
            <person name="Rokas A."/>
        </authorList>
    </citation>
    <scope>NUCLEOTIDE SEQUENCE</scope>
    <source>
        <strain evidence="4">CNM-CM8927</strain>
    </source>
</reference>
<dbReference type="GO" id="GO:0005737">
    <property type="term" value="C:cytoplasm"/>
    <property type="evidence" value="ECO:0007669"/>
    <property type="project" value="TreeGrafter"/>
</dbReference>
<evidence type="ECO:0000313" key="4">
    <source>
        <dbReference type="EMBL" id="KAF4202446.1"/>
    </source>
</evidence>
<dbReference type="SUPFAM" id="SSF53474">
    <property type="entry name" value="alpha/beta-Hydrolases"/>
    <property type="match status" value="1"/>
</dbReference>
<protein>
    <recommendedName>
        <fullName evidence="3">Serine hydrolase domain-containing protein</fullName>
    </recommendedName>
</protein>
<dbReference type="GO" id="GO:0044550">
    <property type="term" value="P:secondary metabolite biosynthetic process"/>
    <property type="evidence" value="ECO:0007669"/>
    <property type="project" value="TreeGrafter"/>
</dbReference>
<dbReference type="Pfam" id="PF03959">
    <property type="entry name" value="FSH1"/>
    <property type="match status" value="1"/>
</dbReference>
<sequence length="270" mass="30077">MTPDEPVLVPSQKSLHLPRILCLHGGGTNARIFRAQCRALVNHLRTEYRFVFAQAPFASNCGSDVLAVYSQCGPFRRWLRWRREHPEIAPQDAVAAIDESLSAAIRDDDCAGYTGEWIAILGFSQGAKVAASLLYRQQTRGFQDDPLPRFRFGILLAGQGPLVSLDVNSGAMGCSGLPDAGQITDMRFANEVTWRGEGKGNTLRTPTLHVHGLRDPGLEHHLVLFEDFCDRETRKVVEWDGDHRVPLKYKDVSLVAEKIRELARKTGLDC</sequence>
<dbReference type="GO" id="GO:0016787">
    <property type="term" value="F:hydrolase activity"/>
    <property type="evidence" value="ECO:0007669"/>
    <property type="project" value="UniProtKB-KW"/>
</dbReference>
<name>A0AAN5YKU2_ASPLE</name>
<feature type="domain" description="Serine hydrolase" evidence="3">
    <location>
        <begin position="18"/>
        <end position="251"/>
    </location>
</feature>
<proteinExistence type="inferred from homology"/>
<keyword evidence="2" id="KW-0378">Hydrolase</keyword>
<evidence type="ECO:0000259" key="3">
    <source>
        <dbReference type="Pfam" id="PF03959"/>
    </source>
</evidence>
<dbReference type="InterPro" id="IPR029058">
    <property type="entry name" value="AB_hydrolase_fold"/>
</dbReference>
<comment type="similarity">
    <text evidence="1">Belongs to the LovG family.</text>
</comment>
<comment type="caution">
    <text evidence="4">The sequence shown here is derived from an EMBL/GenBank/DDBJ whole genome shotgun (WGS) entry which is preliminary data.</text>
</comment>
<dbReference type="PANTHER" id="PTHR48070">
    <property type="entry name" value="ESTERASE OVCA2"/>
    <property type="match status" value="1"/>
</dbReference>
<evidence type="ECO:0000256" key="2">
    <source>
        <dbReference type="ARBA" id="ARBA00022801"/>
    </source>
</evidence>
<evidence type="ECO:0000313" key="5">
    <source>
        <dbReference type="Proteomes" id="UP000649114"/>
    </source>
</evidence>
<gene>
    <name evidence="4" type="ORF">CNMCM8927_000200</name>
</gene>
<dbReference type="EMBL" id="JAAAPU010000105">
    <property type="protein sequence ID" value="KAF4202446.1"/>
    <property type="molecule type" value="Genomic_DNA"/>
</dbReference>
<dbReference type="Gene3D" id="3.40.50.1820">
    <property type="entry name" value="alpha/beta hydrolase"/>
    <property type="match status" value="1"/>
</dbReference>
<dbReference type="PANTHER" id="PTHR48070:SF3">
    <property type="entry name" value="ESTERASE DBAE-RELATED"/>
    <property type="match status" value="1"/>
</dbReference>
<accession>A0AAN5YKU2</accession>
<reference evidence="4" key="1">
    <citation type="journal article" date="2020" name="bioRxiv">
        <title>Genomic and phenotypic heterogeneity of clinical isolates of the human pathogens Aspergillus fumigatus, Aspergillus lentulus and Aspergillus fumigatiaffinis.</title>
        <authorList>
            <person name="dos Santos R.A.C."/>
            <person name="Steenwyk J.L."/>
            <person name="Rivero-Menendez O."/>
            <person name="Mead M.E."/>
            <person name="Silva L.P."/>
            <person name="Bastos R.W."/>
            <person name="Alastruey-Izquierdo A."/>
            <person name="Goldman G.H."/>
            <person name="Rokas A."/>
        </authorList>
    </citation>
    <scope>NUCLEOTIDE SEQUENCE</scope>
    <source>
        <strain evidence="4">CNM-CM8927</strain>
    </source>
</reference>
<dbReference type="InterPro" id="IPR050593">
    <property type="entry name" value="LovG"/>
</dbReference>
<dbReference type="InterPro" id="IPR005645">
    <property type="entry name" value="FSH-like_dom"/>
</dbReference>
<dbReference type="Proteomes" id="UP000649114">
    <property type="component" value="Unassembled WGS sequence"/>
</dbReference>
<evidence type="ECO:0000256" key="1">
    <source>
        <dbReference type="ARBA" id="ARBA00005863"/>
    </source>
</evidence>
<organism evidence="4 5">
    <name type="scientific">Aspergillus lentulus</name>
    <dbReference type="NCBI Taxonomy" id="293939"/>
    <lineage>
        <taxon>Eukaryota</taxon>
        <taxon>Fungi</taxon>
        <taxon>Dikarya</taxon>
        <taxon>Ascomycota</taxon>
        <taxon>Pezizomycotina</taxon>
        <taxon>Eurotiomycetes</taxon>
        <taxon>Eurotiomycetidae</taxon>
        <taxon>Eurotiales</taxon>
        <taxon>Aspergillaceae</taxon>
        <taxon>Aspergillus</taxon>
        <taxon>Aspergillus subgen. Fumigati</taxon>
    </lineage>
</organism>
<dbReference type="AlphaFoldDB" id="A0AAN5YKU2"/>